<dbReference type="GO" id="GO:0034088">
    <property type="term" value="P:maintenance of mitotic sister chromatid cohesion"/>
    <property type="evidence" value="ECO:0007669"/>
    <property type="project" value="TreeGrafter"/>
</dbReference>
<dbReference type="GO" id="GO:0000775">
    <property type="term" value="C:chromosome, centromeric region"/>
    <property type="evidence" value="ECO:0007669"/>
    <property type="project" value="TreeGrafter"/>
</dbReference>
<comment type="caution">
    <text evidence="3">The sequence shown here is derived from an EMBL/GenBank/DDBJ whole genome shotgun (WGS) entry which is preliminary data.</text>
</comment>
<dbReference type="Proteomes" id="UP001206925">
    <property type="component" value="Unassembled WGS sequence"/>
</dbReference>
<keyword evidence="2" id="KW-0235">DNA replication</keyword>
<sequence>SFNPRNKSRPNLDECDEMELDETEVDVFAQSLSNEDAGTMEQKLKTILLQNPYTLDEDMGFEVGQPSRLHRWDNLKSALHATDEELKSALRRVSAVEINGYWRIVDDYCIGRVLYFLLLKVESNRHCPFIPLDGNKVVKYLGDRWGYSPVLARHCLELYASTTDGMVWELDTKRVCVEHARRILRCSRKRLTLQEFMGHWIHITLPVSLDMLEGEILVEQDGDQSWIFLQSDHNTHTSGFICL</sequence>
<evidence type="ECO:0000313" key="3">
    <source>
        <dbReference type="EMBL" id="KAI7750106.1"/>
    </source>
</evidence>
<feature type="non-terminal residue" evidence="3">
    <location>
        <position position="1"/>
    </location>
</feature>
<accession>A0AAD5CXK2</accession>
<name>A0AAD5CXK2_AMBAR</name>
<dbReference type="GO" id="GO:0000785">
    <property type="term" value="C:chromatin"/>
    <property type="evidence" value="ECO:0007669"/>
    <property type="project" value="TreeGrafter"/>
</dbReference>
<dbReference type="PANTHER" id="PTHR13395:SF6">
    <property type="entry name" value="SISTER CHROMATID COHESION PROTEIN DCC1"/>
    <property type="match status" value="1"/>
</dbReference>
<evidence type="ECO:0000313" key="4">
    <source>
        <dbReference type="Proteomes" id="UP001206925"/>
    </source>
</evidence>
<organism evidence="3 4">
    <name type="scientific">Ambrosia artemisiifolia</name>
    <name type="common">Common ragweed</name>
    <dbReference type="NCBI Taxonomy" id="4212"/>
    <lineage>
        <taxon>Eukaryota</taxon>
        <taxon>Viridiplantae</taxon>
        <taxon>Streptophyta</taxon>
        <taxon>Embryophyta</taxon>
        <taxon>Tracheophyta</taxon>
        <taxon>Spermatophyta</taxon>
        <taxon>Magnoliopsida</taxon>
        <taxon>eudicotyledons</taxon>
        <taxon>Gunneridae</taxon>
        <taxon>Pentapetalae</taxon>
        <taxon>asterids</taxon>
        <taxon>campanulids</taxon>
        <taxon>Asterales</taxon>
        <taxon>Asteraceae</taxon>
        <taxon>Asteroideae</taxon>
        <taxon>Heliantheae alliance</taxon>
        <taxon>Heliantheae</taxon>
        <taxon>Ambrosia</taxon>
    </lineage>
</organism>
<dbReference type="EMBL" id="JAMZMK010006208">
    <property type="protein sequence ID" value="KAI7750106.1"/>
    <property type="molecule type" value="Genomic_DNA"/>
</dbReference>
<comment type="similarity">
    <text evidence="1">Belongs to the DCC1 family.</text>
</comment>
<keyword evidence="4" id="KW-1185">Reference proteome</keyword>
<protein>
    <submittedName>
        <fullName evidence="3">Uncharacterized protein</fullName>
    </submittedName>
</protein>
<evidence type="ECO:0000256" key="1">
    <source>
        <dbReference type="ARBA" id="ARBA00007017"/>
    </source>
</evidence>
<dbReference type="Pfam" id="PF09724">
    <property type="entry name" value="Dcc1"/>
    <property type="match status" value="1"/>
</dbReference>
<dbReference type="AlphaFoldDB" id="A0AAD5CXK2"/>
<reference evidence="3" key="1">
    <citation type="submission" date="2022-06" db="EMBL/GenBank/DDBJ databases">
        <title>Uncovering the hologenomic basis of an extraordinary plant invasion.</title>
        <authorList>
            <person name="Bieker V.C."/>
            <person name="Martin M.D."/>
            <person name="Gilbert T."/>
            <person name="Hodgins K."/>
            <person name="Battlay P."/>
            <person name="Petersen B."/>
            <person name="Wilson J."/>
        </authorList>
    </citation>
    <scope>NUCLEOTIDE SEQUENCE</scope>
    <source>
        <strain evidence="3">AA19_3_7</strain>
        <tissue evidence="3">Leaf</tissue>
    </source>
</reference>
<evidence type="ECO:0000256" key="2">
    <source>
        <dbReference type="ARBA" id="ARBA00022705"/>
    </source>
</evidence>
<proteinExistence type="inferred from homology"/>
<dbReference type="GO" id="GO:0031390">
    <property type="term" value="C:Ctf18 RFC-like complex"/>
    <property type="evidence" value="ECO:0007669"/>
    <property type="project" value="InterPro"/>
</dbReference>
<dbReference type="PANTHER" id="PTHR13395">
    <property type="entry name" value="SISTER CHROMATID COHESION PROTEIN DCC1-RELATED"/>
    <property type="match status" value="1"/>
</dbReference>
<dbReference type="GO" id="GO:0006260">
    <property type="term" value="P:DNA replication"/>
    <property type="evidence" value="ECO:0007669"/>
    <property type="project" value="UniProtKB-KW"/>
</dbReference>
<gene>
    <name evidence="3" type="ORF">M8C21_023018</name>
</gene>
<dbReference type="InterPro" id="IPR019128">
    <property type="entry name" value="Dcc1"/>
</dbReference>